<dbReference type="AlphaFoldDB" id="A0A1I0LKX8"/>
<protein>
    <submittedName>
        <fullName evidence="1">Uncharacterized protein</fullName>
    </submittedName>
</protein>
<reference evidence="1 2" key="1">
    <citation type="submission" date="2016-10" db="EMBL/GenBank/DDBJ databases">
        <authorList>
            <person name="de Groot N.N."/>
        </authorList>
    </citation>
    <scope>NUCLEOTIDE SEQUENCE [LARGE SCALE GENOMIC DNA]</scope>
    <source>
        <strain evidence="1 2">CGMCC 4.5598</strain>
    </source>
</reference>
<keyword evidence="2" id="KW-1185">Reference proteome</keyword>
<evidence type="ECO:0000313" key="2">
    <source>
        <dbReference type="Proteomes" id="UP000199361"/>
    </source>
</evidence>
<name>A0A1I0LKX8_9ACTN</name>
<sequence>MSNHFTGLSLGSPLGDQRLDLCDLYAFQAAWSPAA</sequence>
<accession>A0A1I0LKX8</accession>
<dbReference type="Proteomes" id="UP000199361">
    <property type="component" value="Unassembled WGS sequence"/>
</dbReference>
<evidence type="ECO:0000313" key="1">
    <source>
        <dbReference type="EMBL" id="SEU40388.1"/>
    </source>
</evidence>
<proteinExistence type="predicted"/>
<organism evidence="1 2">
    <name type="scientific">Nonomuraea wenchangensis</name>
    <dbReference type="NCBI Taxonomy" id="568860"/>
    <lineage>
        <taxon>Bacteria</taxon>
        <taxon>Bacillati</taxon>
        <taxon>Actinomycetota</taxon>
        <taxon>Actinomycetes</taxon>
        <taxon>Streptosporangiales</taxon>
        <taxon>Streptosporangiaceae</taxon>
        <taxon>Nonomuraea</taxon>
    </lineage>
</organism>
<dbReference type="EMBL" id="FOHX01000018">
    <property type="protein sequence ID" value="SEU40388.1"/>
    <property type="molecule type" value="Genomic_DNA"/>
</dbReference>
<gene>
    <name evidence="1" type="ORF">SAMN05421811_11813</name>
</gene>